<dbReference type="PANTHER" id="PTHR48046">
    <property type="entry name" value="UDP-GLYCOSYLTRANSFERASE 72E1"/>
    <property type="match status" value="1"/>
</dbReference>
<dbReference type="Pfam" id="PF00201">
    <property type="entry name" value="UDPGT"/>
    <property type="match status" value="1"/>
</dbReference>
<sequence>MNLNPTIIIMDFYLSQVIPLAKNLKAPKFSFATTNAWLLALALHTPTLDKEIQGEYVNDENIPISIPGCKPIYPHDLYDMLKDRTHRLYHEFVGACEGASLADGVFVNTFGELEPRTLEALGGSGHITKVPVYPIGPIVRDRDPNVDERRRSDVVEWLDTQEEDSVVLVSLGSGYAMTFEQIKEMALGLELSGKKFVWAVRPPITKAGNEHYFTAGEKSETGTTVASNPFPEEFYRVQSNGLVITDWAPQMDILKHPSIGAFVSHCGWNSVIESVSCGVPIIGWPLYAEQMMNATMLAEEVGNSIRVKVSPSTNMVGKEELAKVIRKIMDMDDKEGCVIRAKAKELKRLAQRAWSRDGSSYLALSTIFLSNDV</sequence>
<dbReference type="Proteomes" id="UP000075243">
    <property type="component" value="Unassembled WGS sequence"/>
</dbReference>
<dbReference type="STRING" id="3821.A0A151RHR5"/>
<gene>
    <name evidence="5" type="ORF">KK1_036458</name>
</gene>
<evidence type="ECO:0000256" key="4">
    <source>
        <dbReference type="RuleBase" id="RU003718"/>
    </source>
</evidence>
<evidence type="ECO:0000256" key="1">
    <source>
        <dbReference type="ARBA" id="ARBA00009995"/>
    </source>
</evidence>
<dbReference type="Gene3D" id="3.40.50.2000">
    <property type="entry name" value="Glycogen Phosphorylase B"/>
    <property type="match status" value="2"/>
</dbReference>
<keyword evidence="2 4" id="KW-0328">Glycosyltransferase</keyword>
<dbReference type="OMA" id="KEGCVIR"/>
<keyword evidence="6" id="KW-1185">Reference proteome</keyword>
<evidence type="ECO:0000256" key="2">
    <source>
        <dbReference type="ARBA" id="ARBA00022676"/>
    </source>
</evidence>
<dbReference type="SUPFAM" id="SSF53756">
    <property type="entry name" value="UDP-Glycosyltransferase/glycogen phosphorylase"/>
    <property type="match status" value="1"/>
</dbReference>
<dbReference type="AlphaFoldDB" id="A0A151RHR5"/>
<organism evidence="5 6">
    <name type="scientific">Cajanus cajan</name>
    <name type="common">Pigeon pea</name>
    <name type="synonym">Cajanus indicus</name>
    <dbReference type="NCBI Taxonomy" id="3821"/>
    <lineage>
        <taxon>Eukaryota</taxon>
        <taxon>Viridiplantae</taxon>
        <taxon>Streptophyta</taxon>
        <taxon>Embryophyta</taxon>
        <taxon>Tracheophyta</taxon>
        <taxon>Spermatophyta</taxon>
        <taxon>Magnoliopsida</taxon>
        <taxon>eudicotyledons</taxon>
        <taxon>Gunneridae</taxon>
        <taxon>Pentapetalae</taxon>
        <taxon>rosids</taxon>
        <taxon>fabids</taxon>
        <taxon>Fabales</taxon>
        <taxon>Fabaceae</taxon>
        <taxon>Papilionoideae</taxon>
        <taxon>50 kb inversion clade</taxon>
        <taxon>NPAAA clade</taxon>
        <taxon>indigoferoid/millettioid clade</taxon>
        <taxon>Phaseoleae</taxon>
        <taxon>Cajanus</taxon>
    </lineage>
</organism>
<dbReference type="EMBL" id="KQ483731">
    <property type="protein sequence ID" value="KYP42144.1"/>
    <property type="molecule type" value="Genomic_DNA"/>
</dbReference>
<protein>
    <submittedName>
        <fullName evidence="5">Anthocyanidin 3-O-glucosyltransferase 5</fullName>
    </submittedName>
</protein>
<reference evidence="5" key="1">
    <citation type="journal article" date="2012" name="Nat. Biotechnol.">
        <title>Draft genome sequence of pigeonpea (Cajanus cajan), an orphan legume crop of resource-poor farmers.</title>
        <authorList>
            <person name="Varshney R.K."/>
            <person name="Chen W."/>
            <person name="Li Y."/>
            <person name="Bharti A.K."/>
            <person name="Saxena R.K."/>
            <person name="Schlueter J.A."/>
            <person name="Donoghue M.T."/>
            <person name="Azam S."/>
            <person name="Fan G."/>
            <person name="Whaley A.M."/>
            <person name="Farmer A.D."/>
            <person name="Sheridan J."/>
            <person name="Iwata A."/>
            <person name="Tuteja R."/>
            <person name="Penmetsa R.V."/>
            <person name="Wu W."/>
            <person name="Upadhyaya H.D."/>
            <person name="Yang S.P."/>
            <person name="Shah T."/>
            <person name="Saxena K.B."/>
            <person name="Michael T."/>
            <person name="McCombie W.R."/>
            <person name="Yang B."/>
            <person name="Zhang G."/>
            <person name="Yang H."/>
            <person name="Wang J."/>
            <person name="Spillane C."/>
            <person name="Cook D.R."/>
            <person name="May G.D."/>
            <person name="Xu X."/>
            <person name="Jackson S.A."/>
        </authorList>
    </citation>
    <scope>NUCLEOTIDE SEQUENCE [LARGE SCALE GENOMIC DNA]</scope>
</reference>
<dbReference type="Gramene" id="C.cajan_36489.t">
    <property type="protein sequence ID" value="C.cajan_36489.t"/>
    <property type="gene ID" value="C.cajan_36489"/>
</dbReference>
<dbReference type="FunFam" id="3.40.50.2000:FF:000056">
    <property type="entry name" value="Glycosyltransferase"/>
    <property type="match status" value="1"/>
</dbReference>
<evidence type="ECO:0000313" key="6">
    <source>
        <dbReference type="Proteomes" id="UP000075243"/>
    </source>
</evidence>
<evidence type="ECO:0000256" key="3">
    <source>
        <dbReference type="ARBA" id="ARBA00022679"/>
    </source>
</evidence>
<dbReference type="PANTHER" id="PTHR48046:SF1">
    <property type="entry name" value="GLYCOSYLTRANSFERASE-RELATED"/>
    <property type="match status" value="1"/>
</dbReference>
<comment type="similarity">
    <text evidence="1 4">Belongs to the UDP-glycosyltransferase family.</text>
</comment>
<dbReference type="GO" id="GO:0008194">
    <property type="term" value="F:UDP-glycosyltransferase activity"/>
    <property type="evidence" value="ECO:0007669"/>
    <property type="project" value="InterPro"/>
</dbReference>
<dbReference type="CDD" id="cd03784">
    <property type="entry name" value="GT1_Gtf-like"/>
    <property type="match status" value="1"/>
</dbReference>
<accession>A0A151RHR5</accession>
<dbReference type="PROSITE" id="PS00375">
    <property type="entry name" value="UDPGT"/>
    <property type="match status" value="1"/>
</dbReference>
<dbReference type="InterPro" id="IPR035595">
    <property type="entry name" value="UDP_glycos_trans_CS"/>
</dbReference>
<keyword evidence="3 4" id="KW-0808">Transferase</keyword>
<evidence type="ECO:0000313" key="5">
    <source>
        <dbReference type="EMBL" id="KYP42144.1"/>
    </source>
</evidence>
<dbReference type="InterPro" id="IPR002213">
    <property type="entry name" value="UDP_glucos_trans"/>
</dbReference>
<name>A0A151RHR5_CAJCA</name>
<proteinExistence type="inferred from homology"/>